<dbReference type="InterPro" id="IPR006047">
    <property type="entry name" value="GH13_cat_dom"/>
</dbReference>
<dbReference type="FunFam" id="3.90.400.10:FF:000001">
    <property type="entry name" value="Maltase A3, isoform A"/>
    <property type="match status" value="1"/>
</dbReference>
<dbReference type="InterPro" id="IPR045857">
    <property type="entry name" value="O16G_dom_2"/>
</dbReference>
<dbReference type="GO" id="GO:0004556">
    <property type="term" value="F:alpha-amylase activity"/>
    <property type="evidence" value="ECO:0007669"/>
    <property type="project" value="TreeGrafter"/>
</dbReference>
<proteinExistence type="predicted"/>
<dbReference type="Gene3D" id="3.20.20.80">
    <property type="entry name" value="Glycosidases"/>
    <property type="match status" value="1"/>
</dbReference>
<organism evidence="3">
    <name type="scientific">freshwater metagenome</name>
    <dbReference type="NCBI Taxonomy" id="449393"/>
    <lineage>
        <taxon>unclassified sequences</taxon>
        <taxon>metagenomes</taxon>
        <taxon>ecological metagenomes</taxon>
    </lineage>
</organism>
<dbReference type="SUPFAM" id="SSF51445">
    <property type="entry name" value="(Trans)glycosidases"/>
    <property type="match status" value="1"/>
</dbReference>
<gene>
    <name evidence="3" type="ORF">UFOPK2106_00492</name>
</gene>
<dbReference type="Gene3D" id="3.90.400.10">
    <property type="entry name" value="Oligo-1,6-glucosidase, Domain 2"/>
    <property type="match status" value="1"/>
</dbReference>
<evidence type="ECO:0000313" key="3">
    <source>
        <dbReference type="EMBL" id="CAB4635044.1"/>
    </source>
</evidence>
<sequence>MESSVLHKSIKSPQWWRTAVIYQIYPRSFADGNGDGIGDLVGTTARLESLRSLGIDAIWFSPFFKSPQKDAGYDVADYKTIDPLFGTNEEFYDLLAKAHSLGLRIIVDIVPNHSSDQHELFQAALKAAPGSPEREMYIFRDGKGANGELPPNNWESVFGGNAWTRTTNPDGTLGQWYLHIFDSSQPDFNWENPKVTELFEDILSFWLDKGVDGFRIDVAHGLVKEVGLPDVKVGATHVVDETNHPFWGQEGVHDIIRGWRKLLNRYDDRAMCAEAWVLPLSRMAKWVREDEYHQTFNFGYLETPWERNALEKVVTESLKEFGKVGAPSTWVLSNHDTIRHTSKYGVPSIPLHGQGIGPDSQQPDEAMGLRKARAATAFMLGLPGGAYIYQGEELGLPEHTTLEGKYRQDPTWFRTNGEKVGRDGCRVPLPWEANGGESFGFNTTGKSWLPAPASFKRYARDAQEGVAGSTLELYKRLIKERKEFALGSGEFRFAPEYSSDSTLGYINNGVLVISNFGPDSVNVPAGKLLVTTQHDLTVEGVLEHDQTAWIKL</sequence>
<dbReference type="SMART" id="SM00642">
    <property type="entry name" value="Aamy"/>
    <property type="match status" value="1"/>
</dbReference>
<evidence type="ECO:0000259" key="2">
    <source>
        <dbReference type="SMART" id="SM00642"/>
    </source>
</evidence>
<protein>
    <submittedName>
        <fullName evidence="3">Unannotated protein</fullName>
    </submittedName>
</protein>
<dbReference type="EMBL" id="CAEZVS010000053">
    <property type="protein sequence ID" value="CAB4635044.1"/>
    <property type="molecule type" value="Genomic_DNA"/>
</dbReference>
<dbReference type="Pfam" id="PF00128">
    <property type="entry name" value="Alpha-amylase"/>
    <property type="match status" value="1"/>
</dbReference>
<evidence type="ECO:0000256" key="1">
    <source>
        <dbReference type="ARBA" id="ARBA00023180"/>
    </source>
</evidence>
<dbReference type="InterPro" id="IPR017853">
    <property type="entry name" value="GH"/>
</dbReference>
<reference evidence="3" key="1">
    <citation type="submission" date="2020-05" db="EMBL/GenBank/DDBJ databases">
        <authorList>
            <person name="Chiriac C."/>
            <person name="Salcher M."/>
            <person name="Ghai R."/>
            <person name="Kavagutti S V."/>
        </authorList>
    </citation>
    <scope>NUCLEOTIDE SEQUENCE</scope>
</reference>
<dbReference type="PANTHER" id="PTHR10357:SF179">
    <property type="entry name" value="NEUTRAL AND BASIC AMINO ACID TRANSPORT PROTEIN RBAT"/>
    <property type="match status" value="1"/>
</dbReference>
<dbReference type="GO" id="GO:0009313">
    <property type="term" value="P:oligosaccharide catabolic process"/>
    <property type="evidence" value="ECO:0007669"/>
    <property type="project" value="TreeGrafter"/>
</dbReference>
<name>A0A6J6JEJ7_9ZZZZ</name>
<dbReference type="PANTHER" id="PTHR10357">
    <property type="entry name" value="ALPHA-AMYLASE FAMILY MEMBER"/>
    <property type="match status" value="1"/>
</dbReference>
<accession>A0A6J6JEJ7</accession>
<dbReference type="CDD" id="cd11332">
    <property type="entry name" value="AmyAc_OligoGlu_TS"/>
    <property type="match status" value="1"/>
</dbReference>
<keyword evidence="1" id="KW-0325">Glycoprotein</keyword>
<dbReference type="AlphaFoldDB" id="A0A6J6JEJ7"/>
<feature type="domain" description="Glycosyl hydrolase family 13 catalytic" evidence="2">
    <location>
        <begin position="23"/>
        <end position="426"/>
    </location>
</feature>